<name>F5S5D3_KINKI</name>
<gene>
    <name evidence="1" type="ORF">HMPREF0476_0416</name>
</gene>
<keyword evidence="2" id="KW-1185">Reference proteome</keyword>
<evidence type="ECO:0008006" key="3">
    <source>
        <dbReference type="Google" id="ProtNLM"/>
    </source>
</evidence>
<dbReference type="AlphaFoldDB" id="F5S5D3"/>
<reference evidence="1 2" key="1">
    <citation type="submission" date="2011-04" db="EMBL/GenBank/DDBJ databases">
        <authorList>
            <person name="Muzny D."/>
            <person name="Qin X."/>
            <person name="Deng J."/>
            <person name="Jiang H."/>
            <person name="Liu Y."/>
            <person name="Qu J."/>
            <person name="Song X.-Z."/>
            <person name="Zhang L."/>
            <person name="Thornton R."/>
            <person name="Coyle M."/>
            <person name="Francisco L."/>
            <person name="Jackson L."/>
            <person name="Javaid M."/>
            <person name="Korchina V."/>
            <person name="Kovar C."/>
            <person name="Mata R."/>
            <person name="Mathew T."/>
            <person name="Ngo R."/>
            <person name="Nguyen L."/>
            <person name="Nguyen N."/>
            <person name="Okwuonu G."/>
            <person name="Ongeri F."/>
            <person name="Pham C."/>
            <person name="Simmons D."/>
            <person name="Wilczek-Boney K."/>
            <person name="Hale W."/>
            <person name="Jakkamsetti A."/>
            <person name="Pham P."/>
            <person name="Ruth R."/>
            <person name="San Lucas F."/>
            <person name="Warren J."/>
            <person name="Zhang J."/>
            <person name="Zhao Z."/>
            <person name="Zhou C."/>
            <person name="Zhu D."/>
            <person name="Lee S."/>
            <person name="Bess C."/>
            <person name="Blankenburg K."/>
            <person name="Forbes L."/>
            <person name="Fu Q."/>
            <person name="Gubbala S."/>
            <person name="Hirani K."/>
            <person name="Jayaseelan J.C."/>
            <person name="Lara F."/>
            <person name="Munidasa M."/>
            <person name="Palculict T."/>
            <person name="Patil S."/>
            <person name="Pu L.-L."/>
            <person name="Saada N."/>
            <person name="Tang L."/>
            <person name="Weissenberger G."/>
            <person name="Zhu Y."/>
            <person name="Hemphill L."/>
            <person name="Shang Y."/>
            <person name="Youmans B."/>
            <person name="Ayvaz T."/>
            <person name="Ross M."/>
            <person name="Santibanez J."/>
            <person name="Aqrawi P."/>
            <person name="Gross S."/>
            <person name="Joshi V."/>
            <person name="Fowler G."/>
            <person name="Nazareth L."/>
            <person name="Reid J."/>
            <person name="Worley K."/>
            <person name="Petrosino J."/>
            <person name="Highlander S."/>
            <person name="Gibbs R."/>
        </authorList>
    </citation>
    <scope>NUCLEOTIDE SEQUENCE [LARGE SCALE GENOMIC DNA]</scope>
    <source>
        <strain evidence="1 2">ATCC 23330</strain>
    </source>
</reference>
<protein>
    <recommendedName>
        <fullName evidence="3">Phage protein</fullName>
    </recommendedName>
</protein>
<accession>F5S5D3</accession>
<sequence>MQPAIQTERNTMNPTIKINPDNTVTVALTSGIFVLREPIGKDMDGMGQDLIKIKHTDTVQKLLSRIATPSITRAMYGKLTLPETQALNAAIDFFSASPNAKAEMQAALTELGYLSESDSEPTNLPQ</sequence>
<comment type="caution">
    <text evidence="1">The sequence shown here is derived from an EMBL/GenBank/DDBJ whole genome shotgun (WGS) entry which is preliminary data.</text>
</comment>
<proteinExistence type="predicted"/>
<evidence type="ECO:0000313" key="2">
    <source>
        <dbReference type="Proteomes" id="UP000004207"/>
    </source>
</evidence>
<dbReference type="HOGENOM" id="CLU_2058866_0_0_4"/>
<organism evidence="1 2">
    <name type="scientific">Kingella kingae ATCC 23330</name>
    <dbReference type="NCBI Taxonomy" id="887327"/>
    <lineage>
        <taxon>Bacteria</taxon>
        <taxon>Pseudomonadati</taxon>
        <taxon>Pseudomonadota</taxon>
        <taxon>Betaproteobacteria</taxon>
        <taxon>Neisseriales</taxon>
        <taxon>Neisseriaceae</taxon>
        <taxon>Kingella</taxon>
    </lineage>
</organism>
<evidence type="ECO:0000313" key="1">
    <source>
        <dbReference type="EMBL" id="EGK11301.1"/>
    </source>
</evidence>
<dbReference type="Proteomes" id="UP000004207">
    <property type="component" value="Unassembled WGS sequence"/>
</dbReference>
<dbReference type="EMBL" id="AFHS01000012">
    <property type="protein sequence ID" value="EGK11301.1"/>
    <property type="molecule type" value="Genomic_DNA"/>
</dbReference>